<dbReference type="Gene3D" id="3.40.50.1700">
    <property type="entry name" value="Glycoside hydrolase family 3 C-terminal domain"/>
    <property type="match status" value="1"/>
</dbReference>
<accession>A0ABT4KW76</accession>
<dbReference type="Gene3D" id="2.60.40.10">
    <property type="entry name" value="Immunoglobulins"/>
    <property type="match status" value="1"/>
</dbReference>
<dbReference type="InterPro" id="IPR026891">
    <property type="entry name" value="Fn3-like"/>
</dbReference>
<evidence type="ECO:0000313" key="5">
    <source>
        <dbReference type="EMBL" id="MCZ4223179.1"/>
    </source>
</evidence>
<reference evidence="5" key="1">
    <citation type="submission" date="2022-12" db="EMBL/GenBank/DDBJ databases">
        <title>Genome sequence of SJ11.</title>
        <authorList>
            <person name="Woo H."/>
        </authorList>
    </citation>
    <scope>NUCLEOTIDE SEQUENCE</scope>
    <source>
        <strain evidence="5">SJ11</strain>
    </source>
</reference>
<dbReference type="GO" id="GO:0016787">
    <property type="term" value="F:hydrolase activity"/>
    <property type="evidence" value="ECO:0007669"/>
    <property type="project" value="UniProtKB-KW"/>
</dbReference>
<dbReference type="Gene3D" id="2.60.120.260">
    <property type="entry name" value="Galactose-binding domain-like"/>
    <property type="match status" value="1"/>
</dbReference>
<dbReference type="Pfam" id="PF00933">
    <property type="entry name" value="Glyco_hydro_3"/>
    <property type="match status" value="1"/>
</dbReference>
<sequence>MNFKLKLFLIIPLFCLLPFLGFGQQLNKFPFNDAKLPIETRLQDVVKRLTIDEKIGMLSETSSAVERLGIDKYYYGNEGLHGVMRPGKFTVFPQSIGLAATWNPALVNSVATAISDEARGKWNELGKGKNQNAPFSDLLTLWSPTINMARDPRWGRTAETYGEDPYLTSRFAVAYIKGLQGNDPNHIKVVATPKHLAANNEENNRLAANSIISEKTLREYYLPAFKSSVMEGNAQSIMSAYNKVNWIPSTASRWLLTDVLRKEWRFDGYVVSDCGAACNIFSKHQFTASMEEAAAAALKAGMDMECAAGCNLIKEYLKLAWQKKLVTDAEINQAVKNVLRVRFRLGLFDKTGSGPYDNISPSVIGNAAHQKLALDAAKESIVLLKNDKNILPLQLQKLKSIAVVGHNADINVFGGYSGVPLNAPVTPLQGIKNLVGNTVTINYAPTKLDLFNVEMIPSDELVSASGQNGLDAEYFDNKFLEGTPKKRIDAQVNFNTKENPPDPFIPAGKKSIRWTGWLVPAKSGEYTLAVSSDDGSRTWFNGKMVIDSWKDRGEILDSFRVKLEAGKKYPVKIEYYDTGSDAVCRFWWKTPFAKERIYTQQIAAAKKSDVVVAVIGSGLYNEREGHDKESLELPGDQMAMLKAVYQANPNVVVVMVTGSQHTIGWIKENIPGIVNIYFGGEQAGNAIASALFGKYNPSGKLPLTYYESLERVPAMNRYEITEGRTYMYYPGKPLYEFGYGLSYTTFKYSDLQVKRIAENGKKYLAVELEIENTGNMDGEEVIQLYTSYPDAKQERPLEQLKGFKKVFVAKGKKVKVDFKLNEDDISFWSFEQGWQTEKGNVMINIGSSSKDIRLHSVVNLK</sequence>
<feature type="domain" description="PA14" evidence="4">
    <location>
        <begin position="465"/>
        <end position="606"/>
    </location>
</feature>
<dbReference type="InterPro" id="IPR001764">
    <property type="entry name" value="Glyco_hydro_3_N"/>
</dbReference>
<evidence type="ECO:0000256" key="3">
    <source>
        <dbReference type="ARBA" id="ARBA00022801"/>
    </source>
</evidence>
<dbReference type="InterPro" id="IPR044993">
    <property type="entry name" value="BXL"/>
</dbReference>
<proteinExistence type="inferred from homology"/>
<dbReference type="InterPro" id="IPR036962">
    <property type="entry name" value="Glyco_hydro_3_N_sf"/>
</dbReference>
<name>A0ABT4KW76_9SPHI</name>
<evidence type="ECO:0000259" key="4">
    <source>
        <dbReference type="PROSITE" id="PS51820"/>
    </source>
</evidence>
<comment type="caution">
    <text evidence="5">The sequence shown here is derived from an EMBL/GenBank/DDBJ whole genome shotgun (WGS) entry which is preliminary data.</text>
</comment>
<evidence type="ECO:0000256" key="2">
    <source>
        <dbReference type="ARBA" id="ARBA00022729"/>
    </source>
</evidence>
<keyword evidence="6" id="KW-1185">Reference proteome</keyword>
<dbReference type="Gene3D" id="3.20.20.300">
    <property type="entry name" value="Glycoside hydrolase, family 3, N-terminal domain"/>
    <property type="match status" value="1"/>
</dbReference>
<dbReference type="SMART" id="SM00758">
    <property type="entry name" value="PA14"/>
    <property type="match status" value="1"/>
</dbReference>
<evidence type="ECO:0000313" key="6">
    <source>
        <dbReference type="Proteomes" id="UP001144341"/>
    </source>
</evidence>
<dbReference type="Pfam" id="PF07691">
    <property type="entry name" value="PA14"/>
    <property type="match status" value="1"/>
</dbReference>
<dbReference type="Pfam" id="PF01915">
    <property type="entry name" value="Glyco_hydro_3_C"/>
    <property type="match status" value="1"/>
</dbReference>
<keyword evidence="2" id="KW-0732">Signal</keyword>
<gene>
    <name evidence="5" type="ORF">O0931_07695</name>
</gene>
<dbReference type="Proteomes" id="UP001144341">
    <property type="component" value="Unassembled WGS sequence"/>
</dbReference>
<organism evidence="5 6">
    <name type="scientific">Pedobacter rhodius</name>
    <dbReference type="NCBI Taxonomy" id="3004098"/>
    <lineage>
        <taxon>Bacteria</taxon>
        <taxon>Pseudomonadati</taxon>
        <taxon>Bacteroidota</taxon>
        <taxon>Sphingobacteriia</taxon>
        <taxon>Sphingobacteriales</taxon>
        <taxon>Sphingobacteriaceae</taxon>
        <taxon>Pedobacter</taxon>
    </lineage>
</organism>
<comment type="similarity">
    <text evidence="1">Belongs to the glycosyl hydrolase 3 family.</text>
</comment>
<keyword evidence="3 5" id="KW-0378">Hydrolase</keyword>
<dbReference type="PROSITE" id="PS51820">
    <property type="entry name" value="PA14"/>
    <property type="match status" value="1"/>
</dbReference>
<dbReference type="InterPro" id="IPR011658">
    <property type="entry name" value="PA14_dom"/>
</dbReference>
<dbReference type="InterPro" id="IPR037524">
    <property type="entry name" value="PA14/GLEYA"/>
</dbReference>
<dbReference type="InterPro" id="IPR002772">
    <property type="entry name" value="Glyco_hydro_3_C"/>
</dbReference>
<dbReference type="PANTHER" id="PTHR42721:SF3">
    <property type="entry name" value="BETA-D-XYLOSIDASE 5-RELATED"/>
    <property type="match status" value="1"/>
</dbReference>
<dbReference type="PRINTS" id="PR00133">
    <property type="entry name" value="GLHYDRLASE3"/>
</dbReference>
<evidence type="ECO:0000256" key="1">
    <source>
        <dbReference type="ARBA" id="ARBA00005336"/>
    </source>
</evidence>
<dbReference type="SMART" id="SM01217">
    <property type="entry name" value="Fn3_like"/>
    <property type="match status" value="1"/>
</dbReference>
<dbReference type="SUPFAM" id="SSF52279">
    <property type="entry name" value="Beta-D-glucan exohydrolase, C-terminal domain"/>
    <property type="match status" value="1"/>
</dbReference>
<dbReference type="InterPro" id="IPR017853">
    <property type="entry name" value="GH"/>
</dbReference>
<dbReference type="PANTHER" id="PTHR42721">
    <property type="entry name" value="SUGAR HYDROLASE-RELATED"/>
    <property type="match status" value="1"/>
</dbReference>
<dbReference type="SUPFAM" id="SSF51445">
    <property type="entry name" value="(Trans)glycosidases"/>
    <property type="match status" value="1"/>
</dbReference>
<dbReference type="InterPro" id="IPR013783">
    <property type="entry name" value="Ig-like_fold"/>
</dbReference>
<dbReference type="InterPro" id="IPR036881">
    <property type="entry name" value="Glyco_hydro_3_C_sf"/>
</dbReference>
<protein>
    <submittedName>
        <fullName evidence="5">Glycoside hydrolase family 3 C-terminal domain-containing protein</fullName>
    </submittedName>
</protein>
<dbReference type="EMBL" id="JAPWGL010000002">
    <property type="protein sequence ID" value="MCZ4223179.1"/>
    <property type="molecule type" value="Genomic_DNA"/>
</dbReference>
<dbReference type="RefSeq" id="WP_269414980.1">
    <property type="nucleotide sequence ID" value="NZ_JAPWGL010000002.1"/>
</dbReference>
<dbReference type="Pfam" id="PF14310">
    <property type="entry name" value="Fn3-like"/>
    <property type="match status" value="1"/>
</dbReference>